<evidence type="ECO:0000256" key="6">
    <source>
        <dbReference type="ARBA" id="ARBA00022692"/>
    </source>
</evidence>
<keyword evidence="6 19" id="KW-0812">Transmembrane</keyword>
<evidence type="ECO:0000256" key="10">
    <source>
        <dbReference type="ARBA" id="ARBA00022777"/>
    </source>
</evidence>
<evidence type="ECO:0000313" key="22">
    <source>
        <dbReference type="EMBL" id="CDO98589.1"/>
    </source>
</evidence>
<evidence type="ECO:0000256" key="11">
    <source>
        <dbReference type="ARBA" id="ARBA00022840"/>
    </source>
</evidence>
<evidence type="ECO:0000256" key="1">
    <source>
        <dbReference type="ARBA" id="ARBA00004251"/>
    </source>
</evidence>
<feature type="domain" description="Bulb-type lectin" evidence="21">
    <location>
        <begin position="35"/>
        <end position="158"/>
    </location>
</feature>
<dbReference type="STRING" id="49390.A0A068TRM0"/>
<comment type="catalytic activity">
    <reaction evidence="17">
        <text>L-threonyl-[protein] + ATP = O-phospho-L-threonyl-[protein] + ADP + H(+)</text>
        <dbReference type="Rhea" id="RHEA:46608"/>
        <dbReference type="Rhea" id="RHEA-COMP:11060"/>
        <dbReference type="Rhea" id="RHEA-COMP:11605"/>
        <dbReference type="ChEBI" id="CHEBI:15378"/>
        <dbReference type="ChEBI" id="CHEBI:30013"/>
        <dbReference type="ChEBI" id="CHEBI:30616"/>
        <dbReference type="ChEBI" id="CHEBI:61977"/>
        <dbReference type="ChEBI" id="CHEBI:456216"/>
        <dbReference type="EC" id="2.7.11.1"/>
    </reaction>
</comment>
<dbReference type="OMA" id="RYRRESM"/>
<dbReference type="EMBL" id="HG739086">
    <property type="protein sequence ID" value="CDO98589.1"/>
    <property type="molecule type" value="Genomic_DNA"/>
</dbReference>
<dbReference type="PROSITE" id="PS51257">
    <property type="entry name" value="PROKAR_LIPOPROTEIN"/>
    <property type="match status" value="1"/>
</dbReference>
<keyword evidence="10" id="KW-0418">Kinase</keyword>
<dbReference type="FunFam" id="3.30.200.20:FF:000142">
    <property type="entry name" value="Cysteine-rich receptor-like protein kinase 10"/>
    <property type="match status" value="1"/>
</dbReference>
<evidence type="ECO:0000256" key="14">
    <source>
        <dbReference type="ARBA" id="ARBA00023157"/>
    </source>
</evidence>
<dbReference type="FunFam" id="3.30.200.20:FF:000195">
    <property type="entry name" value="G-type lectin S-receptor-like serine/threonine-protein kinase"/>
    <property type="match status" value="1"/>
</dbReference>
<gene>
    <name evidence="22" type="ORF">GSCOC_T00022743001</name>
</gene>
<evidence type="ECO:0000256" key="5">
    <source>
        <dbReference type="ARBA" id="ARBA00022679"/>
    </source>
</evidence>
<dbReference type="InterPro" id="IPR036426">
    <property type="entry name" value="Bulb-type_lectin_dom_sf"/>
</dbReference>
<dbReference type="Gene3D" id="1.10.510.10">
    <property type="entry name" value="Transferase(Phosphotransferase) domain 1"/>
    <property type="match status" value="2"/>
</dbReference>
<dbReference type="GO" id="GO:0005524">
    <property type="term" value="F:ATP binding"/>
    <property type="evidence" value="ECO:0007669"/>
    <property type="project" value="UniProtKB-KW"/>
</dbReference>
<evidence type="ECO:0000256" key="16">
    <source>
        <dbReference type="ARBA" id="ARBA00023180"/>
    </source>
</evidence>
<dbReference type="AlphaFoldDB" id="A0A068TRM0"/>
<feature type="transmembrane region" description="Helical" evidence="19">
    <location>
        <begin position="219"/>
        <end position="240"/>
    </location>
</feature>
<keyword evidence="15" id="KW-0675">Receptor</keyword>
<dbReference type="GO" id="GO:0005886">
    <property type="term" value="C:plasma membrane"/>
    <property type="evidence" value="ECO:0007669"/>
    <property type="project" value="UniProtKB-SubCell"/>
</dbReference>
<keyword evidence="8" id="KW-0677">Repeat</keyword>
<keyword evidence="23" id="KW-1185">Reference proteome</keyword>
<dbReference type="SMART" id="SM00220">
    <property type="entry name" value="S_TKc"/>
    <property type="match status" value="1"/>
</dbReference>
<evidence type="ECO:0000256" key="12">
    <source>
        <dbReference type="ARBA" id="ARBA00022989"/>
    </source>
</evidence>
<comment type="subcellular location">
    <subcellularLocation>
        <location evidence="1">Cell membrane</location>
        <topology evidence="1">Single-pass type I membrane protein</topology>
    </subcellularLocation>
</comment>
<dbReference type="PROSITE" id="PS00108">
    <property type="entry name" value="PROTEIN_KINASE_ST"/>
    <property type="match status" value="2"/>
</dbReference>
<dbReference type="InterPro" id="IPR008271">
    <property type="entry name" value="Ser/Thr_kinase_AS"/>
</dbReference>
<dbReference type="PROSITE" id="PS50011">
    <property type="entry name" value="PROTEIN_KINASE_DOM"/>
    <property type="match status" value="2"/>
</dbReference>
<name>A0A068TRM0_COFCA</name>
<keyword evidence="3" id="KW-1003">Cell membrane</keyword>
<keyword evidence="9" id="KW-0547">Nucleotide-binding</keyword>
<evidence type="ECO:0000259" key="20">
    <source>
        <dbReference type="PROSITE" id="PS50011"/>
    </source>
</evidence>
<feature type="domain" description="Protein kinase" evidence="20">
    <location>
        <begin position="951"/>
        <end position="1116"/>
    </location>
</feature>
<evidence type="ECO:0000256" key="15">
    <source>
        <dbReference type="ARBA" id="ARBA00023170"/>
    </source>
</evidence>
<evidence type="ECO:0000256" key="18">
    <source>
        <dbReference type="ARBA" id="ARBA00048679"/>
    </source>
</evidence>
<dbReference type="Pfam" id="PF07714">
    <property type="entry name" value="PK_Tyr_Ser-Thr"/>
    <property type="match status" value="2"/>
</dbReference>
<feature type="domain" description="Protein kinase" evidence="20">
    <location>
        <begin position="282"/>
        <end position="581"/>
    </location>
</feature>
<keyword evidence="11" id="KW-0067">ATP-binding</keyword>
<evidence type="ECO:0000256" key="13">
    <source>
        <dbReference type="ARBA" id="ARBA00023136"/>
    </source>
</evidence>
<evidence type="ECO:0000256" key="2">
    <source>
        <dbReference type="ARBA" id="ARBA00012513"/>
    </source>
</evidence>
<organism evidence="22 23">
    <name type="scientific">Coffea canephora</name>
    <name type="common">Robusta coffee</name>
    <dbReference type="NCBI Taxonomy" id="49390"/>
    <lineage>
        <taxon>Eukaryota</taxon>
        <taxon>Viridiplantae</taxon>
        <taxon>Streptophyta</taxon>
        <taxon>Embryophyta</taxon>
        <taxon>Tracheophyta</taxon>
        <taxon>Spermatophyta</taxon>
        <taxon>Magnoliopsida</taxon>
        <taxon>eudicotyledons</taxon>
        <taxon>Gunneridae</taxon>
        <taxon>Pentapetalae</taxon>
        <taxon>asterids</taxon>
        <taxon>lamiids</taxon>
        <taxon>Gentianales</taxon>
        <taxon>Rubiaceae</taxon>
        <taxon>Ixoroideae</taxon>
        <taxon>Gardenieae complex</taxon>
        <taxon>Bertiereae - Coffeeae clade</taxon>
        <taxon>Coffeeae</taxon>
        <taxon>Coffea</taxon>
    </lineage>
</organism>
<dbReference type="GO" id="GO:0004674">
    <property type="term" value="F:protein serine/threonine kinase activity"/>
    <property type="evidence" value="ECO:0007669"/>
    <property type="project" value="UniProtKB-KW"/>
</dbReference>
<accession>A0A068TRM0</accession>
<dbReference type="InterPro" id="IPR001480">
    <property type="entry name" value="Bulb-type_lectin_dom"/>
</dbReference>
<reference evidence="23" key="1">
    <citation type="journal article" date="2014" name="Science">
        <title>The coffee genome provides insight into the convergent evolution of caffeine biosynthesis.</title>
        <authorList>
            <person name="Denoeud F."/>
            <person name="Carretero-Paulet L."/>
            <person name="Dereeper A."/>
            <person name="Droc G."/>
            <person name="Guyot R."/>
            <person name="Pietrella M."/>
            <person name="Zheng C."/>
            <person name="Alberti A."/>
            <person name="Anthony F."/>
            <person name="Aprea G."/>
            <person name="Aury J.M."/>
            <person name="Bento P."/>
            <person name="Bernard M."/>
            <person name="Bocs S."/>
            <person name="Campa C."/>
            <person name="Cenci A."/>
            <person name="Combes M.C."/>
            <person name="Crouzillat D."/>
            <person name="Da Silva C."/>
            <person name="Daddiego L."/>
            <person name="De Bellis F."/>
            <person name="Dussert S."/>
            <person name="Garsmeur O."/>
            <person name="Gayraud T."/>
            <person name="Guignon V."/>
            <person name="Jahn K."/>
            <person name="Jamilloux V."/>
            <person name="Joet T."/>
            <person name="Labadie K."/>
            <person name="Lan T."/>
            <person name="Leclercq J."/>
            <person name="Lepelley M."/>
            <person name="Leroy T."/>
            <person name="Li L.T."/>
            <person name="Librado P."/>
            <person name="Lopez L."/>
            <person name="Munoz A."/>
            <person name="Noel B."/>
            <person name="Pallavicini A."/>
            <person name="Perrotta G."/>
            <person name="Poncet V."/>
            <person name="Pot D."/>
            <person name="Priyono X."/>
            <person name="Rigoreau M."/>
            <person name="Rouard M."/>
            <person name="Rozas J."/>
            <person name="Tranchant-Dubreuil C."/>
            <person name="VanBuren R."/>
            <person name="Zhang Q."/>
            <person name="Andrade A.C."/>
            <person name="Argout X."/>
            <person name="Bertrand B."/>
            <person name="de Kochko A."/>
            <person name="Graziosi G."/>
            <person name="Henry R.J."/>
            <person name="Jayarama X."/>
            <person name="Ming R."/>
            <person name="Nagai C."/>
            <person name="Rounsley S."/>
            <person name="Sankoff D."/>
            <person name="Giuliano G."/>
            <person name="Albert V.A."/>
            <person name="Wincker P."/>
            <person name="Lashermes P."/>
        </authorList>
    </citation>
    <scope>NUCLEOTIDE SEQUENCE [LARGE SCALE GENOMIC DNA]</scope>
    <source>
        <strain evidence="23">cv. DH200-94</strain>
    </source>
</reference>
<evidence type="ECO:0000256" key="8">
    <source>
        <dbReference type="ARBA" id="ARBA00022737"/>
    </source>
</evidence>
<dbReference type="PhylomeDB" id="A0A068TRM0"/>
<comment type="catalytic activity">
    <reaction evidence="18">
        <text>L-seryl-[protein] + ATP = O-phospho-L-seryl-[protein] + ADP + H(+)</text>
        <dbReference type="Rhea" id="RHEA:17989"/>
        <dbReference type="Rhea" id="RHEA-COMP:9863"/>
        <dbReference type="Rhea" id="RHEA-COMP:11604"/>
        <dbReference type="ChEBI" id="CHEBI:15378"/>
        <dbReference type="ChEBI" id="CHEBI:29999"/>
        <dbReference type="ChEBI" id="CHEBI:30616"/>
        <dbReference type="ChEBI" id="CHEBI:83421"/>
        <dbReference type="ChEBI" id="CHEBI:456216"/>
        <dbReference type="EC" id="2.7.11.1"/>
    </reaction>
</comment>
<evidence type="ECO:0000313" key="23">
    <source>
        <dbReference type="Proteomes" id="UP000295252"/>
    </source>
</evidence>
<dbReference type="InterPro" id="IPR011009">
    <property type="entry name" value="Kinase-like_dom_sf"/>
</dbReference>
<evidence type="ECO:0000256" key="19">
    <source>
        <dbReference type="SAM" id="Phobius"/>
    </source>
</evidence>
<evidence type="ECO:0000256" key="3">
    <source>
        <dbReference type="ARBA" id="ARBA00022475"/>
    </source>
</evidence>
<keyword evidence="5" id="KW-0808">Transferase</keyword>
<dbReference type="SUPFAM" id="SSF56112">
    <property type="entry name" value="Protein kinase-like (PK-like)"/>
    <property type="match status" value="2"/>
</dbReference>
<dbReference type="FunFam" id="1.10.510.10:FF:001019">
    <property type="entry name" value="G-type lectin S-receptor-like serine/threonine-protein kinase B120"/>
    <property type="match status" value="1"/>
</dbReference>
<keyword evidence="4" id="KW-0723">Serine/threonine-protein kinase</keyword>
<dbReference type="Pfam" id="PF01453">
    <property type="entry name" value="B_lectin"/>
    <property type="match status" value="2"/>
</dbReference>
<dbReference type="InParanoid" id="A0A068TRM0"/>
<sequence>MARMISTPNSHLLTFSCIIAYFIAIICTLSGAKDTLGVSESLKLKNGEILESSNQRFRFLSDHSSSILVIQFVYLKHSVNVWAANSYLAAPSRPRISAITMNESGRLEVYGQGNPHVAVFTVNAQQKVMISKTSATLLDNGNLVLRSSSGRTVWQSFDYPSHHTRLSSGMKLEISLLSQKSTASMQAAASGPSLPLAPGSPSFLVGPPSGRKKSKSSRVVLYVVSASVAAFLTAIVLCKLRSRILRYRRESMGSETPELDDKGDDESLFFSFTSIDIATDHFSEENKLGQGGFGPVYKGKLVNGLAIAVKRLNRMSGHGIEQFKNEVKVISKLQHRNLVKLLGYCIEKGERLLVYEYLPNNSLGSVLFDAAKRDLLDWKRRLKIVEGAAQGLLYLHKYSRLKIIHRDLKTSNVLLDADLNPKISDFGTARIFGENELRGSTKNIVGTYGYMPPEYAMDGIFSEKSDVFSFGVMILEIISGKKNTSFCDSDRHLNLIGHVWDLWTEGRISEIIDSCLDERIPRSEALQYVRVGLLCVQENAADRPTMLDVVSMLLNGSMALDSPKRPAFSEITSLNKANSFLLLLQTYKIITNPDQLALGNAKNAILQLGNAIRVANCKKVRSRLAFTFLLGTRVASADNHSQFFCRKSTKSKGMLRSFSVASGQCLTGITTKMISTSNGHLATFSCFIAYFIAMICTLSGAKETLGVGESLKLQNGEILESSNQRFRFLSDRSSSLLVIQFVYLKHSVNVWAANSYLAAPSRPRISAITMNESGRLEVYGQGSPHVAVFTVNAQQKVMISKTSATLLDNGNLVLRSSSGRTVWQSFDYPSHHTRLSSGMKLEISLLSQKSTASMQAAASGPSLPLAPGSPSFLVGPPSGRKKSKSSRVVLYVVSASVAAFLTAIVLCKLRSRILRYRRESMDSETPELDDKGDDESLFFSFTSIDIATDHFSEENKLGQGGFGPVYKGKLVNGLAIAVKRLNRMSGHGIEQFKNEVKVISKLQHRNLVKLLGYCIEKEERLLVYEYLPNNSLDSVLFDAAKRDILDWKRRLKIVEGVAQGLLYLHKYSRLKIIHRDLKTSNVLLDTDLNPKISDFGTARIFGENELRGSTKNVVGT</sequence>
<evidence type="ECO:0000259" key="21">
    <source>
        <dbReference type="PROSITE" id="PS50927"/>
    </source>
</evidence>
<dbReference type="InterPro" id="IPR001245">
    <property type="entry name" value="Ser-Thr/Tyr_kinase_cat_dom"/>
</dbReference>
<proteinExistence type="predicted"/>
<protein>
    <recommendedName>
        <fullName evidence="2">non-specific serine/threonine protein kinase</fullName>
        <ecNumber evidence="2">2.7.11.1</ecNumber>
    </recommendedName>
</protein>
<dbReference type="SUPFAM" id="SSF51110">
    <property type="entry name" value="alpha-D-mannose-specific plant lectins"/>
    <property type="match status" value="2"/>
</dbReference>
<dbReference type="CDD" id="cd14066">
    <property type="entry name" value="STKc_IRAK"/>
    <property type="match status" value="1"/>
</dbReference>
<dbReference type="Gene3D" id="2.90.10.10">
    <property type="entry name" value="Bulb-type lectin domain"/>
    <property type="match status" value="2"/>
</dbReference>
<dbReference type="PROSITE" id="PS50927">
    <property type="entry name" value="BULB_LECTIN"/>
    <property type="match status" value="2"/>
</dbReference>
<dbReference type="Proteomes" id="UP000295252">
    <property type="component" value="Chromosome VI"/>
</dbReference>
<keyword evidence="7" id="KW-0732">Signal</keyword>
<evidence type="ECO:0000256" key="9">
    <source>
        <dbReference type="ARBA" id="ARBA00022741"/>
    </source>
</evidence>
<feature type="domain" description="Bulb-type lectin" evidence="21">
    <location>
        <begin position="704"/>
        <end position="827"/>
    </location>
</feature>
<evidence type="ECO:0000256" key="17">
    <source>
        <dbReference type="ARBA" id="ARBA00047899"/>
    </source>
</evidence>
<keyword evidence="13 19" id="KW-0472">Membrane</keyword>
<dbReference type="OrthoDB" id="4062651at2759"/>
<evidence type="ECO:0000256" key="7">
    <source>
        <dbReference type="ARBA" id="ARBA00022729"/>
    </source>
</evidence>
<feature type="transmembrane region" description="Helical" evidence="19">
    <location>
        <begin position="12"/>
        <end position="32"/>
    </location>
</feature>
<dbReference type="SMART" id="SM00108">
    <property type="entry name" value="B_lectin"/>
    <property type="match status" value="2"/>
</dbReference>
<keyword evidence="16" id="KW-0325">Glycoprotein</keyword>
<dbReference type="InterPro" id="IPR000719">
    <property type="entry name" value="Prot_kinase_dom"/>
</dbReference>
<keyword evidence="12 19" id="KW-1133">Transmembrane helix</keyword>
<dbReference type="PANTHER" id="PTHR27002">
    <property type="entry name" value="RECEPTOR-LIKE SERINE/THREONINE-PROTEIN KINASE SD1-8"/>
    <property type="match status" value="1"/>
</dbReference>
<feature type="transmembrane region" description="Helical" evidence="19">
    <location>
        <begin position="888"/>
        <end position="909"/>
    </location>
</feature>
<dbReference type="FunFam" id="1.10.510.10:FF:000060">
    <property type="entry name" value="G-type lectin S-receptor-like serine/threonine-protein kinase"/>
    <property type="match status" value="1"/>
</dbReference>
<dbReference type="Gene3D" id="3.30.200.20">
    <property type="entry name" value="Phosphorylase Kinase, domain 1"/>
    <property type="match status" value="2"/>
</dbReference>
<keyword evidence="14" id="KW-1015">Disulfide bond</keyword>
<dbReference type="PANTHER" id="PTHR27002:SF1055">
    <property type="entry name" value="RECEPTOR-LIKE SERINE_THREONINE-PROTEIN KINASE"/>
    <property type="match status" value="1"/>
</dbReference>
<evidence type="ECO:0000256" key="4">
    <source>
        <dbReference type="ARBA" id="ARBA00022527"/>
    </source>
</evidence>
<dbReference type="Gramene" id="CDO98589">
    <property type="protein sequence ID" value="CDO98589"/>
    <property type="gene ID" value="GSCOC_T00022743001"/>
</dbReference>
<dbReference type="EC" id="2.7.11.1" evidence="2"/>